<dbReference type="AlphaFoldDB" id="S9XEE5"/>
<dbReference type="GO" id="GO:0000785">
    <property type="term" value="C:chromatin"/>
    <property type="evidence" value="ECO:0007669"/>
    <property type="project" value="EnsemblFungi"/>
</dbReference>
<feature type="compositionally biased region" description="Basic and acidic residues" evidence="1">
    <location>
        <begin position="232"/>
        <end position="241"/>
    </location>
</feature>
<feature type="compositionally biased region" description="Low complexity" evidence="1">
    <location>
        <begin position="212"/>
        <end position="227"/>
    </location>
</feature>
<sequence>MKYFVALRDSKDEPLILITNFEDDSSVVLTVMSLDSKFVLQDKKHQFQQLQSNRTVESLTPDLIEKLLSGVSDPKFKLQPVLLEDLCRIYILVIDPFPLRIAWFELAKKALDPKMLFSSFWECSNVIQDVAFARLAHQEEEMIQVVQHARELEEEFRMKERFLLLKFQELIRNAKKKEAGEQSGSSKEEEYDEDLNTSSIGSTPLVKRESPSIHSPSSSESQHSQQEASEEFETHEADKTSGESSETESE</sequence>
<name>S9XEE5_SCHCR</name>
<dbReference type="GO" id="GO:0005737">
    <property type="term" value="C:cytoplasm"/>
    <property type="evidence" value="ECO:0007669"/>
    <property type="project" value="EnsemblFungi"/>
</dbReference>
<organism evidence="2 3">
    <name type="scientific">Schizosaccharomyces cryophilus (strain OY26 / ATCC MYA-4695 / CBS 11777 / NBRC 106824 / NRRL Y48691)</name>
    <name type="common">Fission yeast</name>
    <dbReference type="NCBI Taxonomy" id="653667"/>
    <lineage>
        <taxon>Eukaryota</taxon>
        <taxon>Fungi</taxon>
        <taxon>Dikarya</taxon>
        <taxon>Ascomycota</taxon>
        <taxon>Taphrinomycotina</taxon>
        <taxon>Schizosaccharomycetes</taxon>
        <taxon>Schizosaccharomycetales</taxon>
        <taxon>Schizosaccharomycetaceae</taxon>
        <taxon>Schizosaccharomyces</taxon>
    </lineage>
</organism>
<dbReference type="GO" id="GO:0006303">
    <property type="term" value="P:double-strand break repair via nonhomologous end joining"/>
    <property type="evidence" value="ECO:0007669"/>
    <property type="project" value="EnsemblFungi"/>
</dbReference>
<dbReference type="GO" id="GO:0032807">
    <property type="term" value="C:DNA ligase IV complex"/>
    <property type="evidence" value="ECO:0007669"/>
    <property type="project" value="EnsemblFungi"/>
</dbReference>
<accession>S9XEE5</accession>
<dbReference type="RefSeq" id="XP_013023534.1">
    <property type="nucleotide sequence ID" value="XM_013168080.1"/>
</dbReference>
<dbReference type="HOGENOM" id="CLU_1111898_0_0_1"/>
<evidence type="ECO:0000256" key="1">
    <source>
        <dbReference type="SAM" id="MobiDB-lite"/>
    </source>
</evidence>
<evidence type="ECO:0000313" key="2">
    <source>
        <dbReference type="EMBL" id="EPY52151.1"/>
    </source>
</evidence>
<dbReference type="Proteomes" id="UP000015464">
    <property type="component" value="Unassembled WGS sequence"/>
</dbReference>
<evidence type="ECO:0000313" key="3">
    <source>
        <dbReference type="Proteomes" id="UP000015464"/>
    </source>
</evidence>
<dbReference type="EMBL" id="KE546990">
    <property type="protein sequence ID" value="EPY52151.1"/>
    <property type="molecule type" value="Genomic_DNA"/>
</dbReference>
<dbReference type="OrthoDB" id="5383900at2759"/>
<keyword evidence="3" id="KW-1185">Reference proteome</keyword>
<gene>
    <name evidence="2" type="ORF">SPOG_04808</name>
</gene>
<dbReference type="OMA" id="PLRIAWF"/>
<dbReference type="GeneID" id="25039121"/>
<reference evidence="2 3" key="1">
    <citation type="journal article" date="2011" name="Science">
        <title>Comparative functional genomics of the fission yeasts.</title>
        <authorList>
            <person name="Rhind N."/>
            <person name="Chen Z."/>
            <person name="Yassour M."/>
            <person name="Thompson D.A."/>
            <person name="Haas B.J."/>
            <person name="Habib N."/>
            <person name="Wapinski I."/>
            <person name="Roy S."/>
            <person name="Lin M.F."/>
            <person name="Heiman D.I."/>
            <person name="Young S.K."/>
            <person name="Furuya K."/>
            <person name="Guo Y."/>
            <person name="Pidoux A."/>
            <person name="Chen H.M."/>
            <person name="Robbertse B."/>
            <person name="Goldberg J.M."/>
            <person name="Aoki K."/>
            <person name="Bayne E.H."/>
            <person name="Berlin A.M."/>
            <person name="Desjardins C.A."/>
            <person name="Dobbs E."/>
            <person name="Dukaj L."/>
            <person name="Fan L."/>
            <person name="FitzGerald M.G."/>
            <person name="French C."/>
            <person name="Gujja S."/>
            <person name="Hansen K."/>
            <person name="Keifenheim D."/>
            <person name="Levin J.Z."/>
            <person name="Mosher R.A."/>
            <person name="Mueller C.A."/>
            <person name="Pfiffner J."/>
            <person name="Priest M."/>
            <person name="Russ C."/>
            <person name="Smialowska A."/>
            <person name="Swoboda P."/>
            <person name="Sykes S.M."/>
            <person name="Vaughn M."/>
            <person name="Vengrova S."/>
            <person name="Yoder R."/>
            <person name="Zeng Q."/>
            <person name="Allshire R."/>
            <person name="Baulcombe D."/>
            <person name="Birren B.W."/>
            <person name="Brown W."/>
            <person name="Ekwall K."/>
            <person name="Kellis M."/>
            <person name="Leatherwood J."/>
            <person name="Levin H."/>
            <person name="Margalit H."/>
            <person name="Martienssen R."/>
            <person name="Nieduszynski C.A."/>
            <person name="Spatafora J.W."/>
            <person name="Friedman N."/>
            <person name="Dalgaard J.Z."/>
            <person name="Baumann P."/>
            <person name="Niki H."/>
            <person name="Regev A."/>
            <person name="Nusbaum C."/>
        </authorList>
    </citation>
    <scope>NUCLEOTIDE SEQUENCE [LARGE SCALE GENOMIC DNA]</scope>
    <source>
        <strain evidence="3">OY26 / ATCC MYA-4695 / CBS 11777 / NBRC 106824 / NRRL Y48691</strain>
    </source>
</reference>
<proteinExistence type="predicted"/>
<feature type="region of interest" description="Disordered" evidence="1">
    <location>
        <begin position="176"/>
        <end position="250"/>
    </location>
</feature>
<protein>
    <submittedName>
        <fullName evidence="2">Uncharacterized protein</fullName>
    </submittedName>
</protein>